<evidence type="ECO:0000313" key="2">
    <source>
        <dbReference type="EMBL" id="RUS35116.1"/>
    </source>
</evidence>
<organism evidence="2 3">
    <name type="scientific">Jimgerdemannia flammicorona</name>
    <dbReference type="NCBI Taxonomy" id="994334"/>
    <lineage>
        <taxon>Eukaryota</taxon>
        <taxon>Fungi</taxon>
        <taxon>Fungi incertae sedis</taxon>
        <taxon>Mucoromycota</taxon>
        <taxon>Mucoromycotina</taxon>
        <taxon>Endogonomycetes</taxon>
        <taxon>Endogonales</taxon>
        <taxon>Endogonaceae</taxon>
        <taxon>Jimgerdemannia</taxon>
    </lineage>
</organism>
<dbReference type="EMBL" id="RBNJ01000215">
    <property type="protein sequence ID" value="RUS35116.1"/>
    <property type="molecule type" value="Genomic_DNA"/>
</dbReference>
<feature type="region of interest" description="Disordered" evidence="1">
    <location>
        <begin position="1"/>
        <end position="32"/>
    </location>
</feature>
<dbReference type="AlphaFoldDB" id="A0A433QZ96"/>
<feature type="compositionally biased region" description="Low complexity" evidence="1">
    <location>
        <begin position="1"/>
        <end position="14"/>
    </location>
</feature>
<sequence>MSVPDHTPVTVPGTTPAPVPGTTPTPVSDTTSTSHVYRAYGTLTTIQLGLPRLFLYFARSTAVATHSVWVPRWTRRADGIPCRIRDAVRSAARIEKEEK</sequence>
<gene>
    <name evidence="2" type="ORF">BC938DRAFT_475704</name>
</gene>
<evidence type="ECO:0000313" key="3">
    <source>
        <dbReference type="Proteomes" id="UP000274822"/>
    </source>
</evidence>
<proteinExistence type="predicted"/>
<reference evidence="2 3" key="1">
    <citation type="journal article" date="2018" name="New Phytol.">
        <title>Phylogenomics of Endogonaceae and evolution of mycorrhizas within Mucoromycota.</title>
        <authorList>
            <person name="Chang Y."/>
            <person name="Desiro A."/>
            <person name="Na H."/>
            <person name="Sandor L."/>
            <person name="Lipzen A."/>
            <person name="Clum A."/>
            <person name="Barry K."/>
            <person name="Grigoriev I.V."/>
            <person name="Martin F.M."/>
            <person name="Stajich J.E."/>
            <person name="Smith M.E."/>
            <person name="Bonito G."/>
            <person name="Spatafora J.W."/>
        </authorList>
    </citation>
    <scope>NUCLEOTIDE SEQUENCE [LARGE SCALE GENOMIC DNA]</scope>
    <source>
        <strain evidence="2 3">AD002</strain>
    </source>
</reference>
<keyword evidence="3" id="KW-1185">Reference proteome</keyword>
<evidence type="ECO:0000256" key="1">
    <source>
        <dbReference type="SAM" id="MobiDB-lite"/>
    </source>
</evidence>
<dbReference type="Proteomes" id="UP000274822">
    <property type="component" value="Unassembled WGS sequence"/>
</dbReference>
<comment type="caution">
    <text evidence="2">The sequence shown here is derived from an EMBL/GenBank/DDBJ whole genome shotgun (WGS) entry which is preliminary data.</text>
</comment>
<protein>
    <submittedName>
        <fullName evidence="2">Uncharacterized protein</fullName>
    </submittedName>
</protein>
<accession>A0A433QZ96</accession>
<name>A0A433QZ96_9FUNG</name>